<dbReference type="GO" id="GO:0004519">
    <property type="term" value="F:endonuclease activity"/>
    <property type="evidence" value="ECO:0007669"/>
    <property type="project" value="UniProtKB-KW"/>
</dbReference>
<feature type="domain" description="Reverse transcriptase" evidence="10">
    <location>
        <begin position="731"/>
        <end position="910"/>
    </location>
</feature>
<evidence type="ECO:0000256" key="7">
    <source>
        <dbReference type="ARBA" id="ARBA00022908"/>
    </source>
</evidence>
<evidence type="ECO:0000256" key="6">
    <source>
        <dbReference type="ARBA" id="ARBA00022884"/>
    </source>
</evidence>
<keyword evidence="7" id="KW-0229">DNA integration</keyword>
<gene>
    <name evidence="11" type="ORF">OSJNBa0064E16.1</name>
</gene>
<dbReference type="Pfam" id="PF03732">
    <property type="entry name" value="Retrotrans_gag"/>
    <property type="match status" value="1"/>
</dbReference>
<dbReference type="InterPro" id="IPR001969">
    <property type="entry name" value="Aspartic_peptidase_AS"/>
</dbReference>
<protein>
    <submittedName>
        <fullName evidence="11">Retroelement</fullName>
    </submittedName>
</protein>
<dbReference type="CDD" id="cd01647">
    <property type="entry name" value="RT_LTR"/>
    <property type="match status" value="1"/>
</dbReference>
<dbReference type="InterPro" id="IPR005162">
    <property type="entry name" value="Retrotrans_gag_dom"/>
</dbReference>
<accession>Q10QH6</accession>
<dbReference type="Gene3D" id="2.40.70.10">
    <property type="entry name" value="Acid Proteases"/>
    <property type="match status" value="1"/>
</dbReference>
<dbReference type="Pfam" id="PF00078">
    <property type="entry name" value="RVT_1"/>
    <property type="match status" value="1"/>
</dbReference>
<dbReference type="Proteomes" id="UP000000763">
    <property type="component" value="Chromosome 3"/>
</dbReference>
<dbReference type="AlphaFoldDB" id="Q10QH6"/>
<dbReference type="GO" id="GO:0006508">
    <property type="term" value="P:proteolysis"/>
    <property type="evidence" value="ECO:0007669"/>
    <property type="project" value="InterPro"/>
</dbReference>
<feature type="region of interest" description="Disordered" evidence="9">
    <location>
        <begin position="122"/>
        <end position="152"/>
    </location>
</feature>
<evidence type="ECO:0000256" key="5">
    <source>
        <dbReference type="ARBA" id="ARBA00022842"/>
    </source>
</evidence>
<dbReference type="PANTHER" id="PTHR37984:SF5">
    <property type="entry name" value="PROTEIN NYNRIN-LIKE"/>
    <property type="match status" value="1"/>
</dbReference>
<keyword evidence="5" id="KW-0460">Magnesium</keyword>
<dbReference type="Gene3D" id="3.30.70.270">
    <property type="match status" value="2"/>
</dbReference>
<evidence type="ECO:0000313" key="12">
    <source>
        <dbReference type="Proteomes" id="UP000000763"/>
    </source>
</evidence>
<evidence type="ECO:0000256" key="2">
    <source>
        <dbReference type="ARBA" id="ARBA00022695"/>
    </source>
</evidence>
<evidence type="ECO:0000313" key="11">
    <source>
        <dbReference type="EMBL" id="AAN59764.1"/>
    </source>
</evidence>
<keyword evidence="4" id="KW-0255">Endonuclease</keyword>
<evidence type="ECO:0000256" key="8">
    <source>
        <dbReference type="ARBA" id="ARBA00023268"/>
    </source>
</evidence>
<dbReference type="FunFam" id="3.30.70.270:FF:000115">
    <property type="entry name" value="Polyprotein of retroviral origin, putative"/>
    <property type="match status" value="1"/>
</dbReference>
<dbReference type="InterPro" id="IPR000477">
    <property type="entry name" value="RT_dom"/>
</dbReference>
<dbReference type="GO" id="GO:0016779">
    <property type="term" value="F:nucleotidyltransferase activity"/>
    <property type="evidence" value="ECO:0007669"/>
    <property type="project" value="UniProtKB-KW"/>
</dbReference>
<dbReference type="InterPro" id="IPR041577">
    <property type="entry name" value="RT_RNaseH_2"/>
</dbReference>
<evidence type="ECO:0000256" key="4">
    <source>
        <dbReference type="ARBA" id="ARBA00022759"/>
    </source>
</evidence>
<name>Q10QH6_ORYSJ</name>
<keyword evidence="3" id="KW-0540">Nuclease</keyword>
<organism evidence="11 12">
    <name type="scientific">Oryza sativa subsp. japonica</name>
    <name type="common">Rice</name>
    <dbReference type="NCBI Taxonomy" id="39947"/>
    <lineage>
        <taxon>Eukaryota</taxon>
        <taxon>Viridiplantae</taxon>
        <taxon>Streptophyta</taxon>
        <taxon>Embryophyta</taxon>
        <taxon>Tracheophyta</taxon>
        <taxon>Spermatophyta</taxon>
        <taxon>Magnoliopsida</taxon>
        <taxon>Liliopsida</taxon>
        <taxon>Poales</taxon>
        <taxon>Poaceae</taxon>
        <taxon>BOP clade</taxon>
        <taxon>Oryzoideae</taxon>
        <taxon>Oryzeae</taxon>
        <taxon>Oryzinae</taxon>
        <taxon>Oryza</taxon>
        <taxon>Oryza sativa</taxon>
    </lineage>
</organism>
<dbReference type="SUPFAM" id="SSF50630">
    <property type="entry name" value="Acid proteases"/>
    <property type="match status" value="1"/>
</dbReference>
<dbReference type="GO" id="GO:0004190">
    <property type="term" value="F:aspartic-type endopeptidase activity"/>
    <property type="evidence" value="ECO:0007669"/>
    <property type="project" value="InterPro"/>
</dbReference>
<reference evidence="12" key="1">
    <citation type="journal article" date="2005" name="Nature">
        <title>The map-based sequence of the rice genome.</title>
        <authorList>
            <consortium name="International rice genome sequencing project (IRGSP)"/>
            <person name="Matsumoto T."/>
            <person name="Wu J."/>
            <person name="Kanamori H."/>
            <person name="Katayose Y."/>
            <person name="Fujisawa M."/>
            <person name="Namiki N."/>
            <person name="Mizuno H."/>
            <person name="Yamamoto K."/>
            <person name="Antonio B.A."/>
            <person name="Baba T."/>
            <person name="Sakata K."/>
            <person name="Nagamura Y."/>
            <person name="Aoki H."/>
            <person name="Arikawa K."/>
            <person name="Arita K."/>
            <person name="Bito T."/>
            <person name="Chiden Y."/>
            <person name="Fujitsuka N."/>
            <person name="Fukunaka R."/>
            <person name="Hamada M."/>
            <person name="Harada C."/>
            <person name="Hayashi A."/>
            <person name="Hijishita S."/>
            <person name="Honda M."/>
            <person name="Hosokawa S."/>
            <person name="Ichikawa Y."/>
            <person name="Idonuma A."/>
            <person name="Iijima M."/>
            <person name="Ikeda M."/>
            <person name="Ikeno M."/>
            <person name="Ito K."/>
            <person name="Ito S."/>
            <person name="Ito T."/>
            <person name="Ito Y."/>
            <person name="Ito Y."/>
            <person name="Iwabuchi A."/>
            <person name="Kamiya K."/>
            <person name="Karasawa W."/>
            <person name="Kurita K."/>
            <person name="Katagiri S."/>
            <person name="Kikuta A."/>
            <person name="Kobayashi H."/>
            <person name="Kobayashi N."/>
            <person name="Machita K."/>
            <person name="Maehara T."/>
            <person name="Masukawa M."/>
            <person name="Mizubayashi T."/>
            <person name="Mukai Y."/>
            <person name="Nagasaki H."/>
            <person name="Nagata Y."/>
            <person name="Naito S."/>
            <person name="Nakashima M."/>
            <person name="Nakama Y."/>
            <person name="Nakamichi Y."/>
            <person name="Nakamura M."/>
            <person name="Meguro A."/>
            <person name="Negishi M."/>
            <person name="Ohta I."/>
            <person name="Ohta T."/>
            <person name="Okamoto M."/>
            <person name="Ono N."/>
            <person name="Saji S."/>
            <person name="Sakaguchi M."/>
            <person name="Sakai K."/>
            <person name="Shibata M."/>
            <person name="Shimokawa T."/>
            <person name="Song J."/>
            <person name="Takazaki Y."/>
            <person name="Terasawa K."/>
            <person name="Tsugane M."/>
            <person name="Tsuji K."/>
            <person name="Ueda S."/>
            <person name="Waki K."/>
            <person name="Yamagata H."/>
            <person name="Yamamoto M."/>
            <person name="Yamamoto S."/>
            <person name="Yamane H."/>
            <person name="Yoshiki S."/>
            <person name="Yoshihara R."/>
            <person name="Yukawa K."/>
            <person name="Zhong H."/>
            <person name="Yano M."/>
            <person name="Yuan Q."/>
            <person name="Ouyang S."/>
            <person name="Liu J."/>
            <person name="Jones K.M."/>
            <person name="Gansberger K."/>
            <person name="Moffat K."/>
            <person name="Hill J."/>
            <person name="Bera J."/>
            <person name="Fadrosh D."/>
            <person name="Jin S."/>
            <person name="Johri S."/>
            <person name="Kim M."/>
            <person name="Overton L."/>
            <person name="Reardon M."/>
            <person name="Tsitrin T."/>
            <person name="Vuong H."/>
            <person name="Weaver B."/>
            <person name="Ciecko A."/>
            <person name="Tallon L."/>
            <person name="Jackson J."/>
            <person name="Pai G."/>
            <person name="Aken S.V."/>
            <person name="Utterback T."/>
            <person name="Reidmuller S."/>
            <person name="Feldblyum T."/>
            <person name="Hsiao J."/>
            <person name="Zismann V."/>
            <person name="Iobst S."/>
            <person name="de Vazeille A.R."/>
            <person name="Buell C.R."/>
            <person name="Ying K."/>
            <person name="Li Y."/>
            <person name="Lu T."/>
            <person name="Huang Y."/>
            <person name="Zhao Q."/>
            <person name="Feng Q."/>
            <person name="Zhang L."/>
            <person name="Zhu J."/>
            <person name="Weng Q."/>
            <person name="Mu J."/>
            <person name="Lu Y."/>
            <person name="Fan D."/>
            <person name="Liu Y."/>
            <person name="Guan J."/>
            <person name="Zhang Y."/>
            <person name="Yu S."/>
            <person name="Liu X."/>
            <person name="Zhang Y."/>
            <person name="Hong G."/>
            <person name="Han B."/>
            <person name="Choisne N."/>
            <person name="Demange N."/>
            <person name="Orjeda G."/>
            <person name="Samain S."/>
            <person name="Cattolico L."/>
            <person name="Pelletier E."/>
            <person name="Couloux A."/>
            <person name="Segurens B."/>
            <person name="Wincker P."/>
            <person name="D'Hont A."/>
            <person name="Scarpelli C."/>
            <person name="Weissenbach J."/>
            <person name="Salanoubat M."/>
            <person name="Quetier F."/>
            <person name="Yu Y."/>
            <person name="Kim H.R."/>
            <person name="Rambo T."/>
            <person name="Currie J."/>
            <person name="Collura K."/>
            <person name="Luo M."/>
            <person name="Yang T."/>
            <person name="Ammiraju J.S.S."/>
            <person name="Engler F."/>
            <person name="Soderlund C."/>
            <person name="Wing R.A."/>
            <person name="Palmer L.E."/>
            <person name="de la Bastide M."/>
            <person name="Spiegel L."/>
            <person name="Nascimento L."/>
            <person name="Zutavern T."/>
            <person name="O'Shaughnessy A."/>
            <person name="Dike S."/>
            <person name="Dedhia N."/>
            <person name="Preston R."/>
            <person name="Balija V."/>
            <person name="McCombie W.R."/>
            <person name="Chow T."/>
            <person name="Chen H."/>
            <person name="Chung M."/>
            <person name="Chen C."/>
            <person name="Shaw J."/>
            <person name="Wu H."/>
            <person name="Hsiao K."/>
            <person name="Chao Y."/>
            <person name="Chu M."/>
            <person name="Cheng C."/>
            <person name="Hour A."/>
            <person name="Lee P."/>
            <person name="Lin S."/>
            <person name="Lin Y."/>
            <person name="Liou J."/>
            <person name="Liu S."/>
            <person name="Hsing Y."/>
            <person name="Raghuvanshi S."/>
            <person name="Mohanty A."/>
            <person name="Bharti A.K."/>
            <person name="Gaur A."/>
            <person name="Gupta V."/>
            <person name="Kumar D."/>
            <person name="Ravi V."/>
            <person name="Vij S."/>
            <person name="Kapur A."/>
            <person name="Khurana P."/>
            <person name="Khurana P."/>
            <person name="Khurana J.P."/>
            <person name="Tyagi A.K."/>
            <person name="Gaikwad K."/>
            <person name="Singh A."/>
            <person name="Dalal V."/>
            <person name="Srivastava S."/>
            <person name="Dixit A."/>
            <person name="Pal A.K."/>
            <person name="Ghazi I.A."/>
            <person name="Yadav M."/>
            <person name="Pandit A."/>
            <person name="Bhargava A."/>
            <person name="Sureshbabu K."/>
            <person name="Batra K."/>
            <person name="Sharma T.R."/>
            <person name="Mohapatra T."/>
            <person name="Singh N.K."/>
            <person name="Messing J."/>
            <person name="Nelson A.B."/>
            <person name="Fuks G."/>
            <person name="Kavchok S."/>
            <person name="Keizer G."/>
            <person name="Linton E."/>
            <person name="Llaca V."/>
            <person name="Song R."/>
            <person name="Tanyolac B."/>
            <person name="Young S."/>
            <person name="Ho-Il K."/>
            <person name="Hahn J.H."/>
            <person name="Sangsakoo G."/>
            <person name="Vanavichit A."/>
            <person name="de Mattos Luiz.A.T."/>
            <person name="Zimmer P.D."/>
            <person name="Malone G."/>
            <person name="Dellagostin O."/>
            <person name="de Oliveira A.C."/>
            <person name="Bevan M."/>
            <person name="Bancroft I."/>
            <person name="Minx P."/>
            <person name="Cordum H."/>
            <person name="Wilson R."/>
            <person name="Cheng Z."/>
            <person name="Jin W."/>
            <person name="Jiang J."/>
            <person name="Leong S.A."/>
            <person name="Iwama H."/>
            <person name="Gojobori T."/>
            <person name="Itoh T."/>
            <person name="Niimura Y."/>
            <person name="Fujii Y."/>
            <person name="Habara T."/>
            <person name="Sakai H."/>
            <person name="Sato Y."/>
            <person name="Wilson G."/>
            <person name="Kumar K."/>
            <person name="McCouch S."/>
            <person name="Juretic N."/>
            <person name="Hoen D."/>
            <person name="Wright S."/>
            <person name="Bruskiewich R."/>
            <person name="Bureau T."/>
            <person name="Miyao A."/>
            <person name="Hirochika H."/>
            <person name="Nishikawa T."/>
            <person name="Kadowaki K."/>
            <person name="Sugiura M."/>
            <person name="Burr B."/>
            <person name="Sasaki T."/>
        </authorList>
    </citation>
    <scope>NUCLEOTIDE SEQUENCE [LARGE SCALE GENOMIC DNA]</scope>
    <source>
        <strain evidence="12">cv. Nipponbare</strain>
    </source>
</reference>
<dbReference type="EMBL" id="AC105731">
    <property type="protein sequence ID" value="AAN59764.1"/>
    <property type="molecule type" value="Genomic_DNA"/>
</dbReference>
<dbReference type="Pfam" id="PF08284">
    <property type="entry name" value="RVP_2"/>
    <property type="match status" value="1"/>
</dbReference>
<dbReference type="CDD" id="cd00303">
    <property type="entry name" value="retropepsin_like"/>
    <property type="match status" value="1"/>
</dbReference>
<keyword evidence="1" id="KW-0808">Transferase</keyword>
<dbReference type="Gene3D" id="3.10.10.10">
    <property type="entry name" value="HIV Type 1 Reverse Transcriptase, subunit A, domain 1"/>
    <property type="match status" value="1"/>
</dbReference>
<evidence type="ECO:0000256" key="3">
    <source>
        <dbReference type="ARBA" id="ARBA00022722"/>
    </source>
</evidence>
<dbReference type="PROSITE" id="PS50878">
    <property type="entry name" value="RT_POL"/>
    <property type="match status" value="1"/>
</dbReference>
<dbReference type="InterPro" id="IPR021109">
    <property type="entry name" value="Peptidase_aspartic_dom_sf"/>
</dbReference>
<sequence length="1021" mass="114751">MLYLPIAASSRGDGEAEHRFGKVLLEIQESLVTLNQAQGETQAAVVKMEQGVNSWRPQVEAAVQELREEVGDLRQQLDLTVKAKQASPLSSSPRVPLTDEERKAVQELREEVSDLRQQLDLAAKAKQASPTASSPRVPLTDEERKAPLLPTPPTSFQVAAAEGGSKGACGRLQFHEHWGRVLGMANTLGPTPVKGTYEFPSTSLKNFDQFELGGGESDGDQFGRQYNHRVPKLDFPKFDGTDPEDWRMRCEHYFDVNNTFPGLWVRIATIYFSGRAASWLRSTKAHVRFPIWENFCVAMSNKFDRDQHEVLIRQMDSIKQIGSVWEYYEKFDELMNQLLVYDPLLNIRYLTHRFTAGLRREIRNAVLLQRPKDLETALAIASLQEEVMLESVIGSNPKRTDNGLQVRPNPAFKSALPLPLPPTRGMQVGMVSRTADHKGNDNSKMVNNADKISVLKLHAVQELINTLGCDDIPDQEQLEQLEEYDNPDLIAISVQAIHGSETVGCMRMLGYIQGKEVLILVDSGSTTSFLSSQIAQKLTGVTPLVAATRVKVANGTILNCVASVPNCDWMTQGWVFCTTFKVLDLGSYDMILGMDWLMDHSPMQVDWIQKTLTITWRQQSVTLQGILSEMEQCVCISAQQFQELKDRQAISHLIQLCAVSESVPHESVPTEIQQVLSNFAHVFDEPSSLPPSRAFDHSIPLMPGALPVNVRPYRYTPTQKDEIELQVKEMLAKGTIQPSSSPFSSPVLLVKKKDGTWRFCVDYRHLNAITIKNKYPLPVIDELLDELSGAHWFTKLDLRAGYHQIRMQAVDEHKTTFKTHHGHFEFRVMPFGLTSAPATFQGCLNNILSPLLRKFVLVFVNDILIYSKTLSDHVQHLQSVLQILTKHQLKVKSSKCSFAQQRLAYLGHIVSPNGVSTDEEKIQVVRNWPTPTCVKELRGFLGLAGYYRKFVRHYGLLSKPLTNLLRKGQIYMWTDETEKAFQALKHALVTAPVLAMPDFDAPFIVETDASDKGIGAVLMQK</sequence>
<dbReference type="SUPFAM" id="SSF56672">
    <property type="entry name" value="DNA/RNA polymerases"/>
    <property type="match status" value="1"/>
</dbReference>
<keyword evidence="4" id="KW-0378">Hydrolase</keyword>
<reference evidence="12" key="2">
    <citation type="journal article" date="2008" name="Nucleic Acids Res.">
        <title>The rice annotation project database (RAP-DB): 2008 update.</title>
        <authorList>
            <consortium name="The rice annotation project (RAP)"/>
        </authorList>
    </citation>
    <scope>GENOME REANNOTATION</scope>
    <source>
        <strain evidence="12">cv. Nipponbare</strain>
    </source>
</reference>
<proteinExistence type="predicted"/>
<keyword evidence="2" id="KW-0548">Nucleotidyltransferase</keyword>
<dbReference type="Pfam" id="PF17919">
    <property type="entry name" value="RT_RNaseH_2"/>
    <property type="match status" value="1"/>
</dbReference>
<dbReference type="InterPro" id="IPR043128">
    <property type="entry name" value="Rev_trsase/Diguanyl_cyclase"/>
</dbReference>
<evidence type="ECO:0000259" key="10">
    <source>
        <dbReference type="PROSITE" id="PS50878"/>
    </source>
</evidence>
<dbReference type="InterPro" id="IPR043502">
    <property type="entry name" value="DNA/RNA_pol_sf"/>
</dbReference>
<evidence type="ECO:0000256" key="1">
    <source>
        <dbReference type="ARBA" id="ARBA00022679"/>
    </source>
</evidence>
<keyword evidence="6" id="KW-0694">RNA-binding</keyword>
<keyword evidence="8" id="KW-0511">Multifunctional enzyme</keyword>
<dbReference type="PROSITE" id="PS00141">
    <property type="entry name" value="ASP_PROTEASE"/>
    <property type="match status" value="1"/>
</dbReference>
<dbReference type="PANTHER" id="PTHR37984">
    <property type="entry name" value="PROTEIN CBG26694"/>
    <property type="match status" value="1"/>
</dbReference>
<dbReference type="GO" id="GO:0003723">
    <property type="term" value="F:RNA binding"/>
    <property type="evidence" value="ECO:0007669"/>
    <property type="project" value="UniProtKB-KW"/>
</dbReference>
<dbReference type="InterPro" id="IPR050951">
    <property type="entry name" value="Retrovirus_Pol_polyprotein"/>
</dbReference>
<evidence type="ECO:0000256" key="9">
    <source>
        <dbReference type="SAM" id="MobiDB-lite"/>
    </source>
</evidence>
<dbReference type="GO" id="GO:0015074">
    <property type="term" value="P:DNA integration"/>
    <property type="evidence" value="ECO:0007669"/>
    <property type="project" value="UniProtKB-KW"/>
</dbReference>